<dbReference type="RefSeq" id="WP_176787539.1">
    <property type="nucleotide sequence ID" value="NZ_FNCV01000001.1"/>
</dbReference>
<evidence type="ECO:0000256" key="1">
    <source>
        <dbReference type="ARBA" id="ARBA00004236"/>
    </source>
</evidence>
<dbReference type="Pfam" id="PF04069">
    <property type="entry name" value="OpuAC"/>
    <property type="match status" value="1"/>
</dbReference>
<comment type="subcellular location">
    <subcellularLocation>
        <location evidence="1">Cell membrane</location>
    </subcellularLocation>
</comment>
<dbReference type="InterPro" id="IPR007210">
    <property type="entry name" value="ABC_Gly_betaine_transp_sub-bd"/>
</dbReference>
<dbReference type="SUPFAM" id="SSF53850">
    <property type="entry name" value="Periplasmic binding protein-like II"/>
    <property type="match status" value="1"/>
</dbReference>
<keyword evidence="5" id="KW-0732">Signal</keyword>
<dbReference type="GO" id="GO:0031460">
    <property type="term" value="P:glycine betaine transport"/>
    <property type="evidence" value="ECO:0007669"/>
    <property type="project" value="TreeGrafter"/>
</dbReference>
<proteinExistence type="predicted"/>
<evidence type="ECO:0000256" key="3">
    <source>
        <dbReference type="ARBA" id="ARBA00022475"/>
    </source>
</evidence>
<dbReference type="GO" id="GO:0015226">
    <property type="term" value="F:carnitine transmembrane transporter activity"/>
    <property type="evidence" value="ECO:0007669"/>
    <property type="project" value="TreeGrafter"/>
</dbReference>
<evidence type="ECO:0000313" key="8">
    <source>
        <dbReference type="Proteomes" id="UP000217076"/>
    </source>
</evidence>
<dbReference type="GO" id="GO:0043190">
    <property type="term" value="C:ATP-binding cassette (ABC) transporter complex"/>
    <property type="evidence" value="ECO:0007669"/>
    <property type="project" value="InterPro"/>
</dbReference>
<dbReference type="GO" id="GO:0005275">
    <property type="term" value="F:amine transmembrane transporter activity"/>
    <property type="evidence" value="ECO:0007669"/>
    <property type="project" value="TreeGrafter"/>
</dbReference>
<evidence type="ECO:0000259" key="6">
    <source>
        <dbReference type="Pfam" id="PF04069"/>
    </source>
</evidence>
<dbReference type="Gene3D" id="3.40.190.100">
    <property type="entry name" value="Glycine betaine-binding periplasmic protein, domain 2"/>
    <property type="match status" value="1"/>
</dbReference>
<dbReference type="PANTHER" id="PTHR47737:SF1">
    <property type="entry name" value="GLYCINE BETAINE_PROLINE BETAINE TRANSPORT SYSTEM PERMEASE PROTEIN PROW"/>
    <property type="match status" value="1"/>
</dbReference>
<feature type="domain" description="ABC-type glycine betaine transport system substrate-binding" evidence="6">
    <location>
        <begin position="29"/>
        <end position="274"/>
    </location>
</feature>
<feature type="signal peptide" evidence="5">
    <location>
        <begin position="1"/>
        <end position="27"/>
    </location>
</feature>
<reference evidence="8" key="1">
    <citation type="submission" date="2016-10" db="EMBL/GenBank/DDBJ databases">
        <authorList>
            <person name="Varghese N."/>
            <person name="Submissions S."/>
        </authorList>
    </citation>
    <scope>NUCLEOTIDE SEQUENCE [LARGE SCALE GENOMIC DNA]</scope>
    <source>
        <strain evidence="8">930I</strain>
    </source>
</reference>
<dbReference type="CDD" id="cd13639">
    <property type="entry name" value="PBP2_OpuAC_like"/>
    <property type="match status" value="1"/>
</dbReference>
<dbReference type="PANTHER" id="PTHR47737">
    <property type="entry name" value="GLYCINE BETAINE/PROLINE BETAINE TRANSPORT SYSTEM PERMEASE PROTEIN PROW"/>
    <property type="match status" value="1"/>
</dbReference>
<keyword evidence="4" id="KW-0472">Membrane</keyword>
<sequence>MNSRSLLAAPLLALGLLLAGPGGPARAEPVKIGWTTWQDAEIVSKMAALILEKGMGIDAELTLSDIAIQYRSVALGELDAMMMAWLPQTHAAYLERYGDKLIDHGTLYDNARLGIAVSAACPDSLRALADLATPEGAQAIGGRILGIDPGSGIMGMTRDTLSDLGANLELTEGTDFSMARDLGQAIDSGACVAATLWNPHWLFGAYDLRYLDDPEHRFGKAESVHVMVRQGFAEDFPKAAGLLARMSFDIAEIEAILARGQEIGPEDAIREWLNANNDRVTAWMTGS</sequence>
<evidence type="ECO:0000313" key="7">
    <source>
        <dbReference type="EMBL" id="SDG52380.1"/>
    </source>
</evidence>
<keyword evidence="2" id="KW-0813">Transport</keyword>
<gene>
    <name evidence="7" type="ORF">SAMN05421742_101470</name>
</gene>
<dbReference type="AlphaFoldDB" id="A0A1G7V090"/>
<dbReference type="Gene3D" id="3.40.190.10">
    <property type="entry name" value="Periplasmic binding protein-like II"/>
    <property type="match status" value="1"/>
</dbReference>
<evidence type="ECO:0000256" key="4">
    <source>
        <dbReference type="ARBA" id="ARBA00023136"/>
    </source>
</evidence>
<dbReference type="Proteomes" id="UP000217076">
    <property type="component" value="Unassembled WGS sequence"/>
</dbReference>
<protein>
    <submittedName>
        <fullName evidence="7">Glycine betaine/proline transport system substrate-binding protein</fullName>
    </submittedName>
</protein>
<feature type="chain" id="PRO_5011466557" evidence="5">
    <location>
        <begin position="28"/>
        <end position="287"/>
    </location>
</feature>
<keyword evidence="3" id="KW-1003">Cell membrane</keyword>
<dbReference type="GO" id="GO:0015871">
    <property type="term" value="P:choline transport"/>
    <property type="evidence" value="ECO:0007669"/>
    <property type="project" value="TreeGrafter"/>
</dbReference>
<evidence type="ECO:0000256" key="5">
    <source>
        <dbReference type="SAM" id="SignalP"/>
    </source>
</evidence>
<dbReference type="STRING" id="83401.SAMN05421742_101470"/>
<organism evidence="7 8">
    <name type="scientific">Roseospirillum parvum</name>
    <dbReference type="NCBI Taxonomy" id="83401"/>
    <lineage>
        <taxon>Bacteria</taxon>
        <taxon>Pseudomonadati</taxon>
        <taxon>Pseudomonadota</taxon>
        <taxon>Alphaproteobacteria</taxon>
        <taxon>Rhodospirillales</taxon>
        <taxon>Rhodospirillaceae</taxon>
        <taxon>Roseospirillum</taxon>
    </lineage>
</organism>
<evidence type="ECO:0000256" key="2">
    <source>
        <dbReference type="ARBA" id="ARBA00022448"/>
    </source>
</evidence>
<accession>A0A1G7V090</accession>
<name>A0A1G7V090_9PROT</name>
<keyword evidence="8" id="KW-1185">Reference proteome</keyword>
<dbReference type="EMBL" id="FNCV01000001">
    <property type="protein sequence ID" value="SDG52380.1"/>
    <property type="molecule type" value="Genomic_DNA"/>
</dbReference>